<dbReference type="EMBL" id="VNJK01000004">
    <property type="protein sequence ID" value="TVX87190.1"/>
    <property type="molecule type" value="Genomic_DNA"/>
</dbReference>
<proteinExistence type="inferred from homology"/>
<comment type="similarity">
    <text evidence="1">Belongs to the NAD(P)-dependent epimerase/dehydratase family.</text>
</comment>
<gene>
    <name evidence="3" type="ORF">FPZ44_22160</name>
</gene>
<comment type="caution">
    <text evidence="3">The sequence shown here is derived from an EMBL/GenBank/DDBJ whole genome shotgun (WGS) entry which is preliminary data.</text>
</comment>
<dbReference type="SUPFAM" id="SSF51735">
    <property type="entry name" value="NAD(P)-binding Rossmann-fold domains"/>
    <property type="match status" value="1"/>
</dbReference>
<organism evidence="3 4">
    <name type="scientific">Paenibacillus agilis</name>
    <dbReference type="NCBI Taxonomy" id="3020863"/>
    <lineage>
        <taxon>Bacteria</taxon>
        <taxon>Bacillati</taxon>
        <taxon>Bacillota</taxon>
        <taxon>Bacilli</taxon>
        <taxon>Bacillales</taxon>
        <taxon>Paenibacillaceae</taxon>
        <taxon>Paenibacillus</taxon>
    </lineage>
</organism>
<evidence type="ECO:0000259" key="2">
    <source>
        <dbReference type="Pfam" id="PF01370"/>
    </source>
</evidence>
<dbReference type="Proteomes" id="UP000318102">
    <property type="component" value="Unassembled WGS sequence"/>
</dbReference>
<dbReference type="Pfam" id="PF01370">
    <property type="entry name" value="Epimerase"/>
    <property type="match status" value="1"/>
</dbReference>
<accession>A0A559II56</accession>
<evidence type="ECO:0000256" key="1">
    <source>
        <dbReference type="ARBA" id="ARBA00007637"/>
    </source>
</evidence>
<dbReference type="InterPro" id="IPR001509">
    <property type="entry name" value="Epimerase_deHydtase"/>
</dbReference>
<sequence length="321" mass="35798">MDEAQMKDASIVVTGASGFTGLHACQTLAALGMKVTAFVRRRASFDQALAINQIEVDLLKPKALHHFMQQVSPQYVLHLAGMNAVQQSWRAPADAMHINMLGTVHVLEAVRELPDTRVLVITSKLKSAPTASSSNLHPYAISKWFQEQAALAWSQLYQMNIMMAEPSNLIGPGPSTGICALLGNYTARCEHGEHDQPFTFSSRADWRDYLDVRDAVAAYAHILQRGARGRSYQVESGQVRSLQEVSEAFQKMATTSIPYQWKDTTPLAEPLSASKDVDSSSKLNKDQQEVLPLPESWGWKPKYSFTESVADILKYYRQLRR</sequence>
<protein>
    <submittedName>
        <fullName evidence="3">NAD-dependent epimerase/dehydratase family protein</fullName>
    </submittedName>
</protein>
<dbReference type="OrthoDB" id="9779041at2"/>
<reference evidence="3 4" key="1">
    <citation type="submission" date="2019-07" db="EMBL/GenBank/DDBJ databases">
        <authorList>
            <person name="Kim J."/>
        </authorList>
    </citation>
    <scope>NUCLEOTIDE SEQUENCE [LARGE SCALE GENOMIC DNA]</scope>
    <source>
        <strain evidence="3 4">N4</strain>
    </source>
</reference>
<evidence type="ECO:0000313" key="4">
    <source>
        <dbReference type="Proteomes" id="UP000318102"/>
    </source>
</evidence>
<dbReference type="Gene3D" id="3.40.50.720">
    <property type="entry name" value="NAD(P)-binding Rossmann-like Domain"/>
    <property type="match status" value="1"/>
</dbReference>
<keyword evidence="4" id="KW-1185">Reference proteome</keyword>
<dbReference type="InterPro" id="IPR036291">
    <property type="entry name" value="NAD(P)-bd_dom_sf"/>
</dbReference>
<dbReference type="AlphaFoldDB" id="A0A559II56"/>
<name>A0A559II56_9BACL</name>
<feature type="domain" description="NAD-dependent epimerase/dehydratase" evidence="2">
    <location>
        <begin position="11"/>
        <end position="233"/>
    </location>
</feature>
<evidence type="ECO:0000313" key="3">
    <source>
        <dbReference type="EMBL" id="TVX87190.1"/>
    </source>
</evidence>
<dbReference type="PANTHER" id="PTHR43000">
    <property type="entry name" value="DTDP-D-GLUCOSE 4,6-DEHYDRATASE-RELATED"/>
    <property type="match status" value="1"/>
</dbReference>